<comment type="similarity">
    <text evidence="7">Belongs to the TonB-dependent receptor family.</text>
</comment>
<keyword evidence="3 7" id="KW-1134">Transmembrane beta strand</keyword>
<dbReference type="InterPro" id="IPR036942">
    <property type="entry name" value="Beta-barrel_TonB_sf"/>
</dbReference>
<reference evidence="10 11" key="1">
    <citation type="submission" date="2016-10" db="EMBL/GenBank/DDBJ databases">
        <authorList>
            <person name="de Groot N.N."/>
        </authorList>
    </citation>
    <scope>NUCLEOTIDE SEQUENCE [LARGE SCALE GENOMIC DNA]</scope>
    <source>
        <strain evidence="10 11">NLAE-zl-G339</strain>
    </source>
</reference>
<sequence>MVYAVRYCVNHYIFAICSKKQYEMWILLLHGHFSNDTENENKSNPNINFKLMYMKQSMKSKGFERRLLLIMWGLFLSLSAFAQQISIKGHVVDATGEPVIGASVVEGRTTNGTITDVDGNFSLSVPANSTLTISFVGYKTQTVPVNGKNSLKVTLQEDTEVLDEVVVVGYGTMKKSDLTGAVSSVGVKDIKDSPVANIGQAMQGKVSGVQIIDAGKPGDNVTIKIRGLGTINNSNPLIVIDGIPTDLGLSSLNMADVERVDVLKDASATAIYGSRGANGVVMITSKRGAEGAGKVTVNANWAIQNATKVPDMLNAAQYAALSNDMLSNNDDNTNPYWADPSLLGTGTNWLDEMLRTGVKQSYSVSYSGGTEKAHYYVSGGFLDQSGIVESVNYRRFNFQANSDAQVNKWLKFTTNLTFSTDVKEGGTYSIGDAMKALPTQPVKNEDGSWSGPGQEAQWYGSVRNPIGTLYMMTNETKGYNFLANITGEIAFTKWLKLKSTFGYDAKFWFVDNFTPAYDWKPNPVEESSRYKSDNKSFTYLWDNYFVFDHTFAQKHRVGVMAGSSAQWNNYDYLNAQKNIFMFDNIHEMDNGEKMYSIGGSQSDWALLSLMARLNYSYEDKYLLTATVRRDGSSRFGKNNRWGTFPSVSLAWRISQEEWFPKDNSPVNDLKLRIGYGVTGNQEIGNYGFVASYNTGVYPFGNNNSTALVSTTLSNPNIHWEEVRQTNFGVDMSLFNSRVNLSLDAYIKKTADMLVKASIPITSGFEDTTETFTNAGKMRNKGVEMTLRTINLKGLFSWESALTVTYNKNEILDLNSETPMFINQMGNSYVTMLRAGYPINVFYGYVTDGLFQNWEEVNRHATQPGAAPGDIRFRDLNNDGVINDEDRTVIGNPNPNWFFSLSNNFSYKGWELSVFLQGVSGNKIYNANNVDNEGMAAAYNQTTAVLNRWTGEGTSNSMPRAIWGDPNQNCRVSDRFVENGSYLRLKNITLSYTLPKKWMQKIQLENARISFSCENVATITGYSGFDPEVDINGIDSSRYPISRTFSMGLNFNF</sequence>
<dbReference type="InterPro" id="IPR037066">
    <property type="entry name" value="Plug_dom_sf"/>
</dbReference>
<dbReference type="Pfam" id="PF13715">
    <property type="entry name" value="CarbopepD_reg_2"/>
    <property type="match status" value="1"/>
</dbReference>
<dbReference type="PROSITE" id="PS52016">
    <property type="entry name" value="TONB_DEPENDENT_REC_3"/>
    <property type="match status" value="1"/>
</dbReference>
<gene>
    <name evidence="10" type="ORF">SAMN04487924_10157</name>
</gene>
<evidence type="ECO:0000313" key="10">
    <source>
        <dbReference type="EMBL" id="SDZ92758.1"/>
    </source>
</evidence>
<evidence type="ECO:0000256" key="1">
    <source>
        <dbReference type="ARBA" id="ARBA00004571"/>
    </source>
</evidence>
<keyword evidence="4 7" id="KW-0812">Transmembrane</keyword>
<keyword evidence="8" id="KW-1133">Transmembrane helix</keyword>
<evidence type="ECO:0000256" key="8">
    <source>
        <dbReference type="SAM" id="Phobius"/>
    </source>
</evidence>
<name>A0A1H3X2K3_9BACE</name>
<dbReference type="Pfam" id="PF07715">
    <property type="entry name" value="Plug"/>
    <property type="match status" value="1"/>
</dbReference>
<dbReference type="Gene3D" id="2.60.40.1120">
    <property type="entry name" value="Carboxypeptidase-like, regulatory domain"/>
    <property type="match status" value="1"/>
</dbReference>
<evidence type="ECO:0000313" key="11">
    <source>
        <dbReference type="Proteomes" id="UP000183040"/>
    </source>
</evidence>
<evidence type="ECO:0000256" key="6">
    <source>
        <dbReference type="ARBA" id="ARBA00023237"/>
    </source>
</evidence>
<evidence type="ECO:0000256" key="4">
    <source>
        <dbReference type="ARBA" id="ARBA00022692"/>
    </source>
</evidence>
<evidence type="ECO:0000256" key="2">
    <source>
        <dbReference type="ARBA" id="ARBA00022448"/>
    </source>
</evidence>
<dbReference type="Gene3D" id="2.170.130.10">
    <property type="entry name" value="TonB-dependent receptor, plug domain"/>
    <property type="match status" value="1"/>
</dbReference>
<feature type="domain" description="TonB-dependent receptor plug" evidence="9">
    <location>
        <begin position="175"/>
        <end position="280"/>
    </location>
</feature>
<dbReference type="FunFam" id="2.170.130.10:FF:000009">
    <property type="entry name" value="SusC/RagA family TonB-linked outer membrane protein"/>
    <property type="match status" value="1"/>
</dbReference>
<protein>
    <submittedName>
        <fullName evidence="10">TonB-linked outer membrane protein, SusC/RagA family</fullName>
    </submittedName>
</protein>
<feature type="transmembrane region" description="Helical" evidence="8">
    <location>
        <begin position="67"/>
        <end position="85"/>
    </location>
</feature>
<comment type="subcellular location">
    <subcellularLocation>
        <location evidence="1 7">Cell outer membrane</location>
        <topology evidence="1 7">Multi-pass membrane protein</topology>
    </subcellularLocation>
</comment>
<evidence type="ECO:0000259" key="9">
    <source>
        <dbReference type="Pfam" id="PF07715"/>
    </source>
</evidence>
<proteinExistence type="inferred from homology"/>
<evidence type="ECO:0000256" key="3">
    <source>
        <dbReference type="ARBA" id="ARBA00022452"/>
    </source>
</evidence>
<dbReference type="NCBIfam" id="TIGR04056">
    <property type="entry name" value="OMP_RagA_SusC"/>
    <property type="match status" value="1"/>
</dbReference>
<organism evidence="10 11">
    <name type="scientific">Bacteroides xylanisolvens</name>
    <dbReference type="NCBI Taxonomy" id="371601"/>
    <lineage>
        <taxon>Bacteria</taxon>
        <taxon>Pseudomonadati</taxon>
        <taxon>Bacteroidota</taxon>
        <taxon>Bacteroidia</taxon>
        <taxon>Bacteroidales</taxon>
        <taxon>Bacteroidaceae</taxon>
        <taxon>Bacteroides</taxon>
    </lineage>
</organism>
<dbReference type="Proteomes" id="UP000183040">
    <property type="component" value="Unassembled WGS sequence"/>
</dbReference>
<dbReference type="InterPro" id="IPR012910">
    <property type="entry name" value="Plug_dom"/>
</dbReference>
<dbReference type="InterPro" id="IPR023996">
    <property type="entry name" value="TonB-dep_OMP_SusC/RagA"/>
</dbReference>
<dbReference type="InterPro" id="IPR039426">
    <property type="entry name" value="TonB-dep_rcpt-like"/>
</dbReference>
<keyword evidence="2 7" id="KW-0813">Transport</keyword>
<evidence type="ECO:0000256" key="7">
    <source>
        <dbReference type="PROSITE-ProRule" id="PRU01360"/>
    </source>
</evidence>
<keyword evidence="6 7" id="KW-0998">Cell outer membrane</keyword>
<dbReference type="NCBIfam" id="TIGR04057">
    <property type="entry name" value="SusC_RagA_signa"/>
    <property type="match status" value="1"/>
</dbReference>
<dbReference type="InterPro" id="IPR023997">
    <property type="entry name" value="TonB-dep_OMP_SusC/RagA_CS"/>
</dbReference>
<dbReference type="SUPFAM" id="SSF56935">
    <property type="entry name" value="Porins"/>
    <property type="match status" value="1"/>
</dbReference>
<dbReference type="InterPro" id="IPR008969">
    <property type="entry name" value="CarboxyPept-like_regulatory"/>
</dbReference>
<dbReference type="SUPFAM" id="SSF49464">
    <property type="entry name" value="Carboxypeptidase regulatory domain-like"/>
    <property type="match status" value="1"/>
</dbReference>
<dbReference type="GO" id="GO:0009279">
    <property type="term" value="C:cell outer membrane"/>
    <property type="evidence" value="ECO:0007669"/>
    <property type="project" value="UniProtKB-SubCell"/>
</dbReference>
<dbReference type="EMBL" id="FNRP01000001">
    <property type="protein sequence ID" value="SDZ92758.1"/>
    <property type="molecule type" value="Genomic_DNA"/>
</dbReference>
<evidence type="ECO:0000256" key="5">
    <source>
        <dbReference type="ARBA" id="ARBA00023136"/>
    </source>
</evidence>
<dbReference type="FunFam" id="2.60.40.1120:FF:000003">
    <property type="entry name" value="Outer membrane protein Omp121"/>
    <property type="match status" value="1"/>
</dbReference>
<accession>A0A1H3X2K3</accession>
<keyword evidence="5 7" id="KW-0472">Membrane</keyword>
<dbReference type="Gene3D" id="2.40.170.20">
    <property type="entry name" value="TonB-dependent receptor, beta-barrel domain"/>
    <property type="match status" value="1"/>
</dbReference>
<dbReference type="AlphaFoldDB" id="A0A1H3X2K3"/>